<dbReference type="Gene3D" id="1.20.58.2220">
    <property type="entry name" value="Formin, FH2 domain"/>
    <property type="match status" value="1"/>
</dbReference>
<reference evidence="4" key="1">
    <citation type="submission" date="2025-08" db="UniProtKB">
        <authorList>
            <consortium name="Ensembl"/>
        </authorList>
    </citation>
    <scope>IDENTIFICATION</scope>
</reference>
<evidence type="ECO:0000313" key="4">
    <source>
        <dbReference type="Ensembl" id="ENSPKIP00000034458.1"/>
    </source>
</evidence>
<dbReference type="PROSITE" id="PS51444">
    <property type="entry name" value="FH2"/>
    <property type="match status" value="1"/>
</dbReference>
<organism evidence="4 5">
    <name type="scientific">Paramormyrops kingsleyae</name>
    <dbReference type="NCBI Taxonomy" id="1676925"/>
    <lineage>
        <taxon>Eukaryota</taxon>
        <taxon>Metazoa</taxon>
        <taxon>Chordata</taxon>
        <taxon>Craniata</taxon>
        <taxon>Vertebrata</taxon>
        <taxon>Euteleostomi</taxon>
        <taxon>Actinopterygii</taxon>
        <taxon>Neopterygii</taxon>
        <taxon>Teleostei</taxon>
        <taxon>Osteoglossocephala</taxon>
        <taxon>Osteoglossomorpha</taxon>
        <taxon>Osteoglossiformes</taxon>
        <taxon>Mormyridae</taxon>
        <taxon>Paramormyrops</taxon>
    </lineage>
</organism>
<evidence type="ECO:0000259" key="3">
    <source>
        <dbReference type="PROSITE" id="PS51444"/>
    </source>
</evidence>
<dbReference type="PANTHER" id="PTHR46345:SF11">
    <property type="entry name" value="FORMIN-J-LIKE"/>
    <property type="match status" value="1"/>
</dbReference>
<reference evidence="4" key="2">
    <citation type="submission" date="2025-09" db="UniProtKB">
        <authorList>
            <consortium name="Ensembl"/>
        </authorList>
    </citation>
    <scope>IDENTIFICATION</scope>
</reference>
<dbReference type="InterPro" id="IPR015425">
    <property type="entry name" value="FH2_Formin"/>
</dbReference>
<feature type="region of interest" description="Disordered" evidence="2">
    <location>
        <begin position="550"/>
        <end position="611"/>
    </location>
</feature>
<evidence type="ECO:0000313" key="5">
    <source>
        <dbReference type="Proteomes" id="UP000261540"/>
    </source>
</evidence>
<feature type="compositionally biased region" description="Polar residues" evidence="2">
    <location>
        <begin position="420"/>
        <end position="429"/>
    </location>
</feature>
<name>A0A3B3SW31_9TELE</name>
<dbReference type="InterPro" id="IPR042201">
    <property type="entry name" value="FH2_Formin_sf"/>
</dbReference>
<dbReference type="Pfam" id="PF02181">
    <property type="entry name" value="FH2"/>
    <property type="match status" value="1"/>
</dbReference>
<feature type="domain" description="FH2" evidence="3">
    <location>
        <begin position="1"/>
        <end position="361"/>
    </location>
</feature>
<keyword evidence="5" id="KW-1185">Reference proteome</keyword>
<dbReference type="SMART" id="SM00498">
    <property type="entry name" value="FH2"/>
    <property type="match status" value="1"/>
</dbReference>
<feature type="compositionally biased region" description="Polar residues" evidence="2">
    <location>
        <begin position="486"/>
        <end position="496"/>
    </location>
</feature>
<evidence type="ECO:0000256" key="2">
    <source>
        <dbReference type="SAM" id="MobiDB-lite"/>
    </source>
</evidence>
<feature type="compositionally biased region" description="Low complexity" evidence="2">
    <location>
        <begin position="912"/>
        <end position="928"/>
    </location>
</feature>
<feature type="region of interest" description="Disordered" evidence="2">
    <location>
        <begin position="365"/>
        <end position="506"/>
    </location>
</feature>
<feature type="compositionally biased region" description="Low complexity" evidence="2">
    <location>
        <begin position="868"/>
        <end position="890"/>
    </location>
</feature>
<dbReference type="STRING" id="1676925.ENSPKIP00000034458"/>
<keyword evidence="1" id="KW-0175">Coiled coil</keyword>
<dbReference type="GeneTree" id="ENSGT00940000155128"/>
<sequence>SLPEPTGSASLPEPTGSASLPVPTGSASLPVPTGSASLPVPTRSASLSEPTRSASLSEPTRSASLSEPTRSASLSEPTRSASLSELVCLSQSWRGECLSQSRQGQSFKGDTSKLSLADSFMYQLIQVLSFDVRIEAMVLKEEFPQLCSAMNHEIDVIRLATKELMTCEELHAILHLVLQAGNIMNAGGYAGNAVGFKLSSLLSMADTKANKPGMNLLHFVALEAQKKDKNLLRFPEKLLQVHSAVRISVDNIEAELHSLQSRTASVEEKVQKNTELLQQVERFLQQSKKALEELSRSWLDLRREGNVLIDFFCEDKDTFKLDECFRIFQDFCQKFQKAVKDNQEQEQKEMARQRRLLELEEKRHSWASADRDNGDSGFGRSSSENDVKTLSQDSLLELLRLRPDSPQGMRRSASFKRSRQSPTGSTADRQLQEYLERGGTGEPIRFDSLPRSGRDPHRKSPVWLTPPGASYGRPDASDAPYGRRFSSGSMQNTNLTRPEDLDERTTSYGPINVSVERHVMAPKLQGFDFISHNNNHNLHVSGQVIVTSPETAVESPDAPSSAKSSEGEAHRNVWDSKRDSSQITPSCKENEGNSTISSTTFDVPLPTDSAAPSRRKTVLHLIGPETDCSVTLDNQEVDGISDSRDGFTTCAELPNEQQHSVTSHDDPRYTDKSSPHKSTTAASEPASTDKPSPSASTSAAAPGLQSLENNSIAKGKHTQKNAALQANATNANSRTKLACKSSPSHSRVRTLHPSENQNMRKVVTTSKLNRTPSTAGKSENRVSTEARRPQRDQSTPGRGEKAPQAARRASLPLEEPRPQRATAGGTISHRARDSTSRPPSIHKAKPKLARVVPRPPPEEKMCRSTMRALAQAQAQAQAQAAPGSGPAEAATPKASLPGFARNTVASSSRRMSSPVAAQRPAARAATPSSHDEKVQGPLRRVQSLRVPKARAQPGETPPLSRERQRKSSGSFSDKSFRSKDSSSGRPQRPAWK</sequence>
<dbReference type="PANTHER" id="PTHR46345">
    <property type="entry name" value="INVERTED FORMIN-2"/>
    <property type="match status" value="1"/>
</dbReference>
<feature type="region of interest" description="Disordered" evidence="2">
    <location>
        <begin position="727"/>
        <end position="992"/>
    </location>
</feature>
<feature type="compositionally biased region" description="Polar residues" evidence="2">
    <location>
        <begin position="753"/>
        <end position="777"/>
    </location>
</feature>
<feature type="coiled-coil region" evidence="1">
    <location>
        <begin position="249"/>
        <end position="297"/>
    </location>
</feature>
<proteinExistence type="predicted"/>
<feature type="compositionally biased region" description="Low complexity" evidence="2">
    <location>
        <begin position="685"/>
        <end position="701"/>
    </location>
</feature>
<dbReference type="SUPFAM" id="SSF101447">
    <property type="entry name" value="Formin homology 2 domain (FH2 domain)"/>
    <property type="match status" value="1"/>
</dbReference>
<feature type="compositionally biased region" description="Polar residues" evidence="2">
    <location>
        <begin position="43"/>
        <end position="78"/>
    </location>
</feature>
<accession>A0A3B3SW31</accession>
<feature type="compositionally biased region" description="Basic and acidic residues" evidence="2">
    <location>
        <begin position="365"/>
        <end position="374"/>
    </location>
</feature>
<protein>
    <submittedName>
        <fullName evidence="4">FH2 domain containing 1</fullName>
    </submittedName>
</protein>
<feature type="region of interest" description="Disordered" evidence="2">
    <location>
        <begin position="1"/>
        <end position="78"/>
    </location>
</feature>
<dbReference type="Proteomes" id="UP000261540">
    <property type="component" value="Unplaced"/>
</dbReference>
<dbReference type="AlphaFoldDB" id="A0A3B3SW31"/>
<dbReference type="Ensembl" id="ENSPKIT00000015371.1">
    <property type="protein sequence ID" value="ENSPKIP00000034458.1"/>
    <property type="gene ID" value="ENSPKIG00000013771.1"/>
</dbReference>
<evidence type="ECO:0000256" key="1">
    <source>
        <dbReference type="SAM" id="Coils"/>
    </source>
</evidence>
<feature type="compositionally biased region" description="Polar residues" evidence="2">
    <location>
        <begin position="581"/>
        <end position="601"/>
    </location>
</feature>
<feature type="compositionally biased region" description="Basic and acidic residues" evidence="2">
    <location>
        <begin position="778"/>
        <end position="791"/>
    </location>
</feature>
<feature type="compositionally biased region" description="Basic and acidic residues" evidence="2">
    <location>
        <begin position="662"/>
        <end position="674"/>
    </location>
</feature>
<feature type="region of interest" description="Disordered" evidence="2">
    <location>
        <begin position="653"/>
        <end position="701"/>
    </location>
</feature>
<feature type="compositionally biased region" description="Basic and acidic residues" evidence="2">
    <location>
        <begin position="565"/>
        <end position="580"/>
    </location>
</feature>